<evidence type="ECO:0000313" key="2">
    <source>
        <dbReference type="Proteomes" id="UP000095282"/>
    </source>
</evidence>
<accession>A0A1I7TT32</accession>
<feature type="compositionally biased region" description="Basic and acidic residues" evidence="1">
    <location>
        <begin position="176"/>
        <end position="188"/>
    </location>
</feature>
<keyword evidence="2" id="KW-1185">Reference proteome</keyword>
<sequence length="340" mass="38901">MGKTIQSLTSSDEFLVSLTVANKNFLARGLPIKKTMDSDYRVRFRFSSGVIGFIGQKEDNQEDLIIVSCSQMVYQPLGKIKKKSTWIVLNRSRLDYSSIRLTFLQDNEVLKRFVTLYNDFLELNKHQMTIPGAKKASKKHREPEIFPESESIPDVVIVSEPVAKRRKISQDNIDLVTERNKETSDNENRAQSSNSQFSFSRVKTEPGSSNQNDIPNESPEKLIPKSDHLKFLQAIHNLLLTTNSTISEGFNEKLKAAIRKIENQEDHRHVITEDDLQIAVSSFILQITKSAREQLKEDSVSLKEYLMLFHYMITSLAIPSLQTVQTKLKNTIDKSDYLMV</sequence>
<reference evidence="3" key="1">
    <citation type="submission" date="2016-11" db="UniProtKB">
        <authorList>
            <consortium name="WormBaseParasite"/>
        </authorList>
    </citation>
    <scope>IDENTIFICATION</scope>
</reference>
<dbReference type="AlphaFoldDB" id="A0A1I7TT32"/>
<feature type="compositionally biased region" description="Polar residues" evidence="1">
    <location>
        <begin position="189"/>
        <end position="215"/>
    </location>
</feature>
<dbReference type="Proteomes" id="UP000095282">
    <property type="component" value="Unplaced"/>
</dbReference>
<feature type="region of interest" description="Disordered" evidence="1">
    <location>
        <begin position="176"/>
        <end position="222"/>
    </location>
</feature>
<proteinExistence type="predicted"/>
<dbReference type="WBParaSite" id="Csp11.Scaffold629.g11500.t1">
    <property type="protein sequence ID" value="Csp11.Scaffold629.g11500.t1"/>
    <property type="gene ID" value="Csp11.Scaffold629.g11500"/>
</dbReference>
<evidence type="ECO:0000313" key="3">
    <source>
        <dbReference type="WBParaSite" id="Csp11.Scaffold629.g11500.t1"/>
    </source>
</evidence>
<protein>
    <submittedName>
        <fullName evidence="3">SPK domain-containing protein</fullName>
    </submittedName>
</protein>
<organism evidence="2 3">
    <name type="scientific">Caenorhabditis tropicalis</name>
    <dbReference type="NCBI Taxonomy" id="1561998"/>
    <lineage>
        <taxon>Eukaryota</taxon>
        <taxon>Metazoa</taxon>
        <taxon>Ecdysozoa</taxon>
        <taxon>Nematoda</taxon>
        <taxon>Chromadorea</taxon>
        <taxon>Rhabditida</taxon>
        <taxon>Rhabditina</taxon>
        <taxon>Rhabditomorpha</taxon>
        <taxon>Rhabditoidea</taxon>
        <taxon>Rhabditidae</taxon>
        <taxon>Peloderinae</taxon>
        <taxon>Caenorhabditis</taxon>
    </lineage>
</organism>
<name>A0A1I7TT32_9PELO</name>
<evidence type="ECO:0000256" key="1">
    <source>
        <dbReference type="SAM" id="MobiDB-lite"/>
    </source>
</evidence>